<dbReference type="AlphaFoldDB" id="A0A1F5TFW6"/>
<dbReference type="Proteomes" id="UP000178656">
    <property type="component" value="Unassembled WGS sequence"/>
</dbReference>
<organism evidence="1 2">
    <name type="scientific">Candidatus Falkowbacteria bacterium RIFOXYC2_FULL_48_21</name>
    <dbReference type="NCBI Taxonomy" id="1798005"/>
    <lineage>
        <taxon>Bacteria</taxon>
        <taxon>Candidatus Falkowiibacteriota</taxon>
    </lineage>
</organism>
<comment type="caution">
    <text evidence="1">The sequence shown here is derived from an EMBL/GenBank/DDBJ whole genome shotgun (WGS) entry which is preliminary data.</text>
</comment>
<gene>
    <name evidence="1" type="ORF">A2482_03725</name>
</gene>
<reference evidence="1 2" key="1">
    <citation type="journal article" date="2016" name="Nat. Commun.">
        <title>Thousands of microbial genomes shed light on interconnected biogeochemical processes in an aquifer system.</title>
        <authorList>
            <person name="Anantharaman K."/>
            <person name="Brown C.T."/>
            <person name="Hug L.A."/>
            <person name="Sharon I."/>
            <person name="Castelle C.J."/>
            <person name="Probst A.J."/>
            <person name="Thomas B.C."/>
            <person name="Singh A."/>
            <person name="Wilkins M.J."/>
            <person name="Karaoz U."/>
            <person name="Brodie E.L."/>
            <person name="Williams K.H."/>
            <person name="Hubbard S.S."/>
            <person name="Banfield J.F."/>
        </authorList>
    </citation>
    <scope>NUCLEOTIDE SEQUENCE [LARGE SCALE GENOMIC DNA]</scope>
</reference>
<evidence type="ECO:0000313" key="2">
    <source>
        <dbReference type="Proteomes" id="UP000178656"/>
    </source>
</evidence>
<evidence type="ECO:0008006" key="3">
    <source>
        <dbReference type="Google" id="ProtNLM"/>
    </source>
</evidence>
<dbReference type="EMBL" id="MFGM01000014">
    <property type="protein sequence ID" value="OGF37802.1"/>
    <property type="molecule type" value="Genomic_DNA"/>
</dbReference>
<evidence type="ECO:0000313" key="1">
    <source>
        <dbReference type="EMBL" id="OGF37802.1"/>
    </source>
</evidence>
<sequence length="123" mass="14645">MTINYNQTAEFARDLKKLLKKFPSLEEDLEIAKQYRIELYHLQNIDSRSIFKIDNAGNDASLQFFKIKKFQCKSLKGRGSKSGIRVIYAFHCGKYRVDFIEIYFKGEKENEVEDRIKKYLKNF</sequence>
<name>A0A1F5TFW6_9BACT</name>
<accession>A0A1F5TFW6</accession>
<protein>
    <recommendedName>
        <fullName evidence="3">Addiction module toxin RelE</fullName>
    </recommendedName>
</protein>
<proteinExistence type="predicted"/>